<dbReference type="EMBL" id="CAXAMN010025918">
    <property type="protein sequence ID" value="CAK9099186.1"/>
    <property type="molecule type" value="Genomic_DNA"/>
</dbReference>
<keyword evidence="1" id="KW-1133">Transmembrane helix</keyword>
<feature type="transmembrane region" description="Helical" evidence="1">
    <location>
        <begin position="147"/>
        <end position="169"/>
    </location>
</feature>
<dbReference type="PANTHER" id="PTHR34289">
    <property type="entry name" value="PROTEIN, PUTATIVE (DUF819)-RELATED"/>
    <property type="match status" value="1"/>
</dbReference>
<dbReference type="PANTHER" id="PTHR34289:SF8">
    <property type="entry name" value="DUF819 DOMAIN-CONTAINING PROTEIN"/>
    <property type="match status" value="1"/>
</dbReference>
<name>A0ABP0RIV6_9DINO</name>
<evidence type="ECO:0000313" key="3">
    <source>
        <dbReference type="Proteomes" id="UP001642484"/>
    </source>
</evidence>
<feature type="transmembrane region" description="Helical" evidence="1">
    <location>
        <begin position="84"/>
        <end position="104"/>
    </location>
</feature>
<feature type="transmembrane region" description="Helical" evidence="1">
    <location>
        <begin position="54"/>
        <end position="72"/>
    </location>
</feature>
<evidence type="ECO:0000313" key="2">
    <source>
        <dbReference type="EMBL" id="CAK9099186.1"/>
    </source>
</evidence>
<sequence length="464" mass="48780">MAMAEPFALIAFRPPPSSWPGKLLGSSTLHPAPLELGPGPRARRRNVRQGLSSLSSSIPLYLLSASAASLALESRTILGRRITSPLLSFGFGWMLRTFSILPLYHPMYDYLSSRLLPAALPLMVLSAQARQDRRQSKNSSNMLRTLIAFLVCSLASCGGAIAAFFIALYSVTYFPTSSLANIPTALVSKVCGCLVATYIGGSANLAEVAWETGLAKDAQGFLGCLAAADVLLMCFYFAGLMLAAKFSRVGRYGVTGFDNTFAKMETTEEDMMSLWSILALRVWLATTALCVCSLSLSCASRLKLPGANSAMAVILAVVLAQSCRLWASSQQCHRVAGSGAYVAQLFLGCFYTTLGIGAGSGIAGGAGIFLLSAVVLLGHLLFVALGSQLLKGAFGRRFIQLPVWLVASNAAVGGPSTAATFAESLCLTQLVVPAAVSDTLGYAIGTPTAFAARQKHSSGHGSLF</sequence>
<keyword evidence="1" id="KW-0812">Transmembrane</keyword>
<gene>
    <name evidence="2" type="ORF">CCMP2556_LOCUS46947</name>
</gene>
<dbReference type="Pfam" id="PF05684">
    <property type="entry name" value="DUF819"/>
    <property type="match status" value="1"/>
</dbReference>
<feature type="transmembrane region" description="Helical" evidence="1">
    <location>
        <begin position="220"/>
        <end position="243"/>
    </location>
</feature>
<proteinExistence type="predicted"/>
<comment type="caution">
    <text evidence="2">The sequence shown here is derived from an EMBL/GenBank/DDBJ whole genome shotgun (WGS) entry which is preliminary data.</text>
</comment>
<feature type="transmembrane region" description="Helical" evidence="1">
    <location>
        <begin position="308"/>
        <end position="327"/>
    </location>
</feature>
<reference evidence="2 3" key="1">
    <citation type="submission" date="2024-02" db="EMBL/GenBank/DDBJ databases">
        <authorList>
            <person name="Chen Y."/>
            <person name="Shah S."/>
            <person name="Dougan E. K."/>
            <person name="Thang M."/>
            <person name="Chan C."/>
        </authorList>
    </citation>
    <scope>NUCLEOTIDE SEQUENCE [LARGE SCALE GENOMIC DNA]</scope>
</reference>
<keyword evidence="1" id="KW-0472">Membrane</keyword>
<organism evidence="2 3">
    <name type="scientific">Durusdinium trenchii</name>
    <dbReference type="NCBI Taxonomy" id="1381693"/>
    <lineage>
        <taxon>Eukaryota</taxon>
        <taxon>Sar</taxon>
        <taxon>Alveolata</taxon>
        <taxon>Dinophyceae</taxon>
        <taxon>Suessiales</taxon>
        <taxon>Symbiodiniaceae</taxon>
        <taxon>Durusdinium</taxon>
    </lineage>
</organism>
<feature type="transmembrane region" description="Helical" evidence="1">
    <location>
        <begin position="273"/>
        <end position="296"/>
    </location>
</feature>
<keyword evidence="3" id="KW-1185">Reference proteome</keyword>
<dbReference type="Proteomes" id="UP001642484">
    <property type="component" value="Unassembled WGS sequence"/>
</dbReference>
<feature type="transmembrane region" description="Helical" evidence="1">
    <location>
        <begin position="339"/>
        <end position="362"/>
    </location>
</feature>
<accession>A0ABP0RIV6</accession>
<dbReference type="InterPro" id="IPR008537">
    <property type="entry name" value="DUF819"/>
</dbReference>
<feature type="transmembrane region" description="Helical" evidence="1">
    <location>
        <begin position="368"/>
        <end position="390"/>
    </location>
</feature>
<evidence type="ECO:0000256" key="1">
    <source>
        <dbReference type="SAM" id="Phobius"/>
    </source>
</evidence>
<protein>
    <submittedName>
        <fullName evidence="2">Uncharacterized protein</fullName>
    </submittedName>
</protein>